<keyword evidence="3" id="KW-1185">Reference proteome</keyword>
<evidence type="ECO:0000313" key="3">
    <source>
        <dbReference type="Proteomes" id="UP001219525"/>
    </source>
</evidence>
<dbReference type="InterPro" id="IPR000210">
    <property type="entry name" value="BTB/POZ_dom"/>
</dbReference>
<dbReference type="SMART" id="SM00225">
    <property type="entry name" value="BTB"/>
    <property type="match status" value="1"/>
</dbReference>
<feature type="domain" description="BTB" evidence="1">
    <location>
        <begin position="44"/>
        <end position="113"/>
    </location>
</feature>
<dbReference type="AlphaFoldDB" id="A0AAD6UWQ3"/>
<organism evidence="2 3">
    <name type="scientific">Mycena pura</name>
    <dbReference type="NCBI Taxonomy" id="153505"/>
    <lineage>
        <taxon>Eukaryota</taxon>
        <taxon>Fungi</taxon>
        <taxon>Dikarya</taxon>
        <taxon>Basidiomycota</taxon>
        <taxon>Agaricomycotina</taxon>
        <taxon>Agaricomycetes</taxon>
        <taxon>Agaricomycetidae</taxon>
        <taxon>Agaricales</taxon>
        <taxon>Marasmiineae</taxon>
        <taxon>Mycenaceae</taxon>
        <taxon>Mycena</taxon>
    </lineage>
</organism>
<evidence type="ECO:0000259" key="1">
    <source>
        <dbReference type="PROSITE" id="PS50097"/>
    </source>
</evidence>
<dbReference type="CDD" id="cd18186">
    <property type="entry name" value="BTB_POZ_ZBTB_KLHL-like"/>
    <property type="match status" value="1"/>
</dbReference>
<comment type="caution">
    <text evidence="2">The sequence shown here is derived from an EMBL/GenBank/DDBJ whole genome shotgun (WGS) entry which is preliminary data.</text>
</comment>
<evidence type="ECO:0000313" key="2">
    <source>
        <dbReference type="EMBL" id="KAJ7196477.1"/>
    </source>
</evidence>
<dbReference type="Gene3D" id="3.30.710.10">
    <property type="entry name" value="Potassium Channel Kv1.1, Chain A"/>
    <property type="match status" value="1"/>
</dbReference>
<dbReference type="EMBL" id="JARJCW010000083">
    <property type="protein sequence ID" value="KAJ7196477.1"/>
    <property type="molecule type" value="Genomic_DNA"/>
</dbReference>
<dbReference type="Proteomes" id="UP001219525">
    <property type="component" value="Unassembled WGS sequence"/>
</dbReference>
<reference evidence="2" key="1">
    <citation type="submission" date="2023-03" db="EMBL/GenBank/DDBJ databases">
        <title>Massive genome expansion in bonnet fungi (Mycena s.s.) driven by repeated elements and novel gene families across ecological guilds.</title>
        <authorList>
            <consortium name="Lawrence Berkeley National Laboratory"/>
            <person name="Harder C.B."/>
            <person name="Miyauchi S."/>
            <person name="Viragh M."/>
            <person name="Kuo A."/>
            <person name="Thoen E."/>
            <person name="Andreopoulos B."/>
            <person name="Lu D."/>
            <person name="Skrede I."/>
            <person name="Drula E."/>
            <person name="Henrissat B."/>
            <person name="Morin E."/>
            <person name="Kohler A."/>
            <person name="Barry K."/>
            <person name="LaButti K."/>
            <person name="Morin E."/>
            <person name="Salamov A."/>
            <person name="Lipzen A."/>
            <person name="Mereny Z."/>
            <person name="Hegedus B."/>
            <person name="Baldrian P."/>
            <person name="Stursova M."/>
            <person name="Weitz H."/>
            <person name="Taylor A."/>
            <person name="Grigoriev I.V."/>
            <person name="Nagy L.G."/>
            <person name="Martin F."/>
            <person name="Kauserud H."/>
        </authorList>
    </citation>
    <scope>NUCLEOTIDE SEQUENCE</scope>
    <source>
        <strain evidence="2">9144</strain>
    </source>
</reference>
<proteinExistence type="predicted"/>
<dbReference type="Pfam" id="PF00651">
    <property type="entry name" value="BTB"/>
    <property type="match status" value="1"/>
</dbReference>
<accession>A0AAD6UWQ3</accession>
<protein>
    <recommendedName>
        <fullName evidence="1">BTB domain-containing protein</fullName>
    </recommendedName>
</protein>
<gene>
    <name evidence="2" type="ORF">GGX14DRAFT_526725</name>
</gene>
<sequence>MLGPLTSATRRSDSNEEQLESLGATCAANATGRLVRSAIWMPYGDIVIQAECTQFRVNKDILATHSNVFRDLFEIPQPEWHPDSDEESEIVEGCSVVLLTDAGRDWENFLAVLYGDPFSPKNALDFDLLAALLRLGKKYEITRAKEDALWRIRHEFPRDFRAFNELDADLTKIKYRKGIYADLLHLAYECEIYSSLPLLAFCCLRSDSLETILSGIPRDDGSRVTLPNELRYILAIAHERMILFQHKTLAWLRDGSVVPHSQCASSARCEQQRITMAKIVDDDHCSQGRFNLGYMIDQWDHRWTGMMCPLCEISATAVYERGREKGWELLPSFLGLTNWQELDDVI</sequence>
<dbReference type="InterPro" id="IPR011333">
    <property type="entry name" value="SKP1/BTB/POZ_sf"/>
</dbReference>
<dbReference type="PROSITE" id="PS50097">
    <property type="entry name" value="BTB"/>
    <property type="match status" value="1"/>
</dbReference>
<name>A0AAD6UWQ3_9AGAR</name>
<dbReference type="SUPFAM" id="SSF54695">
    <property type="entry name" value="POZ domain"/>
    <property type="match status" value="1"/>
</dbReference>